<feature type="region of interest" description="Disordered" evidence="2">
    <location>
        <begin position="31"/>
        <end position="69"/>
    </location>
</feature>
<protein>
    <recommendedName>
        <fullName evidence="3">Capsule synthesis protein CapA domain-containing protein</fullName>
    </recommendedName>
</protein>
<organism evidence="4 5">
    <name type="scientific">Paenibacillus pectinilyticus</name>
    <dbReference type="NCBI Taxonomy" id="512399"/>
    <lineage>
        <taxon>Bacteria</taxon>
        <taxon>Bacillati</taxon>
        <taxon>Bacillota</taxon>
        <taxon>Bacilli</taxon>
        <taxon>Bacillales</taxon>
        <taxon>Paenibacillaceae</taxon>
        <taxon>Paenibacillus</taxon>
    </lineage>
</organism>
<dbReference type="PANTHER" id="PTHR33393:SF12">
    <property type="entry name" value="CAPSULE BIOSYNTHESIS PROTEIN CAPA"/>
    <property type="match status" value="1"/>
</dbReference>
<evidence type="ECO:0000256" key="1">
    <source>
        <dbReference type="ARBA" id="ARBA00005662"/>
    </source>
</evidence>
<dbReference type="PROSITE" id="PS51257">
    <property type="entry name" value="PROKAR_LIPOPROTEIN"/>
    <property type="match status" value="1"/>
</dbReference>
<proteinExistence type="inferred from homology"/>
<name>A0A1C0ZVZ4_9BACL</name>
<gene>
    <name evidence="4" type="ORF">A8709_31105</name>
</gene>
<dbReference type="InterPro" id="IPR029052">
    <property type="entry name" value="Metallo-depent_PP-like"/>
</dbReference>
<feature type="compositionally biased region" description="Pro residues" evidence="2">
    <location>
        <begin position="56"/>
        <end position="69"/>
    </location>
</feature>
<dbReference type="STRING" id="512399.A8709_31105"/>
<dbReference type="InterPro" id="IPR019079">
    <property type="entry name" value="Capsule_synth_CapA"/>
</dbReference>
<sequence length="407" mass="44699">MQTRRLVGIVVSQLVIGFVLMGCDVAAKPDEVKPPNVTEIGGQSPKPQETSFATVTPPPSSTPTPTPAPAPVVTKVELVAIGDILIHNTVYQEAAQLDGTYNFKGMFKDVRELIRSADLAVANQESIIGGKELGLSSYPMFNSPHEVGDALQDSGISIVTTANNHAMDMGEKGIVSAAKYWDHIGMPYTGAFTSQEDRDRIRTITKNGITFSFLAYSYGTNGIPIPDGKSFLVNLLDEDLMKRDIEKAKGISDVVVVSPHWGIENQTTPTDTQKALSQKMADWGADIIIGTHPHVLQPMSWLLRADGKRSLVMYSLGNFLSAQDQLIELIGGIGQITVVKTLYLNQTSIELVEPAFIPTYNKNENYSHFEVLPFHALADIDKHVVQAEWDPIKRRMKKDMPELIIKE</sequence>
<dbReference type="SMART" id="SM00854">
    <property type="entry name" value="PGA_cap"/>
    <property type="match status" value="1"/>
</dbReference>
<evidence type="ECO:0000256" key="2">
    <source>
        <dbReference type="SAM" id="MobiDB-lite"/>
    </source>
</evidence>
<dbReference type="PANTHER" id="PTHR33393">
    <property type="entry name" value="POLYGLUTAMINE SYNTHESIS ACCESSORY PROTEIN RV0574C-RELATED"/>
    <property type="match status" value="1"/>
</dbReference>
<evidence type="ECO:0000313" key="4">
    <source>
        <dbReference type="EMBL" id="OCT12284.1"/>
    </source>
</evidence>
<feature type="domain" description="Capsule synthesis protein CapA" evidence="3">
    <location>
        <begin position="77"/>
        <end position="323"/>
    </location>
</feature>
<dbReference type="CDD" id="cd07381">
    <property type="entry name" value="MPP_CapA"/>
    <property type="match status" value="1"/>
</dbReference>
<dbReference type="Proteomes" id="UP000093309">
    <property type="component" value="Unassembled WGS sequence"/>
</dbReference>
<evidence type="ECO:0000259" key="3">
    <source>
        <dbReference type="SMART" id="SM00854"/>
    </source>
</evidence>
<comment type="similarity">
    <text evidence="1">Belongs to the CapA family.</text>
</comment>
<dbReference type="Gene3D" id="3.60.21.10">
    <property type="match status" value="1"/>
</dbReference>
<dbReference type="Pfam" id="PF09587">
    <property type="entry name" value="PGA_cap"/>
    <property type="match status" value="1"/>
</dbReference>
<dbReference type="EMBL" id="LYPC01000027">
    <property type="protein sequence ID" value="OCT12284.1"/>
    <property type="molecule type" value="Genomic_DNA"/>
</dbReference>
<reference evidence="5" key="1">
    <citation type="submission" date="2016-05" db="EMBL/GenBank/DDBJ databases">
        <title>Paenibacillus oryzae. sp. nov., isolated from the rice root.</title>
        <authorList>
            <person name="Zhang J."/>
            <person name="Zhang X."/>
        </authorList>
    </citation>
    <scope>NUCLEOTIDE SEQUENCE [LARGE SCALE GENOMIC DNA]</scope>
    <source>
        <strain evidence="5">KCTC13222</strain>
    </source>
</reference>
<dbReference type="RefSeq" id="WP_065856432.1">
    <property type="nucleotide sequence ID" value="NZ_LYPC01000027.1"/>
</dbReference>
<dbReference type="AlphaFoldDB" id="A0A1C0ZVZ4"/>
<keyword evidence="5" id="KW-1185">Reference proteome</keyword>
<dbReference type="SUPFAM" id="SSF56300">
    <property type="entry name" value="Metallo-dependent phosphatases"/>
    <property type="match status" value="1"/>
</dbReference>
<dbReference type="InterPro" id="IPR052169">
    <property type="entry name" value="CW_Biosynth-Accessory"/>
</dbReference>
<accession>A0A1C0ZVZ4</accession>
<evidence type="ECO:0000313" key="5">
    <source>
        <dbReference type="Proteomes" id="UP000093309"/>
    </source>
</evidence>
<comment type="caution">
    <text evidence="4">The sequence shown here is derived from an EMBL/GenBank/DDBJ whole genome shotgun (WGS) entry which is preliminary data.</text>
</comment>